<dbReference type="SUPFAM" id="SSF55545">
    <property type="entry name" value="beta-N-acetylhexosaminidase-like domain"/>
    <property type="match status" value="1"/>
</dbReference>
<dbReference type="SUPFAM" id="SSF51445">
    <property type="entry name" value="(Trans)glycosidases"/>
    <property type="match status" value="1"/>
</dbReference>
<evidence type="ECO:0000259" key="7">
    <source>
        <dbReference type="Pfam" id="PF00728"/>
    </source>
</evidence>
<dbReference type="CDD" id="cd06563">
    <property type="entry name" value="GH20_chitobiase-like"/>
    <property type="match status" value="1"/>
</dbReference>
<feature type="domain" description="F5/8 type C" evidence="8">
    <location>
        <begin position="679"/>
        <end position="761"/>
    </location>
</feature>
<evidence type="ECO:0000256" key="3">
    <source>
        <dbReference type="ARBA" id="ARBA00012663"/>
    </source>
</evidence>
<evidence type="ECO:0000256" key="6">
    <source>
        <dbReference type="PIRSR" id="PIRSR625705-1"/>
    </source>
</evidence>
<organism evidence="11 12">
    <name type="scientific">Spirosoma oryzae</name>
    <dbReference type="NCBI Taxonomy" id="1469603"/>
    <lineage>
        <taxon>Bacteria</taxon>
        <taxon>Pseudomonadati</taxon>
        <taxon>Bacteroidota</taxon>
        <taxon>Cytophagia</taxon>
        <taxon>Cytophagales</taxon>
        <taxon>Cytophagaceae</taxon>
        <taxon>Spirosoma</taxon>
    </lineage>
</organism>
<comment type="similarity">
    <text evidence="2">Belongs to the glycosyl hydrolase 20 family.</text>
</comment>
<dbReference type="InterPro" id="IPR025705">
    <property type="entry name" value="Beta_hexosaminidase_sua/sub"/>
</dbReference>
<dbReference type="Pfam" id="PF00728">
    <property type="entry name" value="Glyco_hydro_20"/>
    <property type="match status" value="1"/>
</dbReference>
<comment type="catalytic activity">
    <reaction evidence="1">
        <text>Hydrolysis of terminal non-reducing N-acetyl-D-hexosamine residues in N-acetyl-beta-D-hexosaminides.</text>
        <dbReference type="EC" id="3.2.1.52"/>
    </reaction>
</comment>
<gene>
    <name evidence="11" type="ORF">CLV58_106302</name>
</gene>
<feature type="domain" description="Beta-hexosaminidase bacterial type N-terminal" evidence="9">
    <location>
        <begin position="27"/>
        <end position="167"/>
    </location>
</feature>
<dbReference type="InterPro" id="IPR015883">
    <property type="entry name" value="Glyco_hydro_20_cat"/>
</dbReference>
<dbReference type="InterPro" id="IPR017853">
    <property type="entry name" value="GH"/>
</dbReference>
<evidence type="ECO:0000256" key="1">
    <source>
        <dbReference type="ARBA" id="ARBA00001231"/>
    </source>
</evidence>
<name>A0A2T0T615_9BACT</name>
<evidence type="ECO:0000313" key="11">
    <source>
        <dbReference type="EMBL" id="PRY41115.1"/>
    </source>
</evidence>
<dbReference type="PRINTS" id="PR00738">
    <property type="entry name" value="GLHYDRLASE20"/>
</dbReference>
<evidence type="ECO:0000256" key="5">
    <source>
        <dbReference type="ARBA" id="ARBA00023295"/>
    </source>
</evidence>
<feature type="active site" description="Proton donor" evidence="6">
    <location>
        <position position="348"/>
    </location>
</feature>
<keyword evidence="12" id="KW-1185">Reference proteome</keyword>
<dbReference type="EMBL" id="PVTE01000006">
    <property type="protein sequence ID" value="PRY41115.1"/>
    <property type="molecule type" value="Genomic_DNA"/>
</dbReference>
<dbReference type="SUPFAM" id="SSF49785">
    <property type="entry name" value="Galactose-binding domain-like"/>
    <property type="match status" value="1"/>
</dbReference>
<feature type="domain" description="Glycoside hydrolase family 20 catalytic" evidence="7">
    <location>
        <begin position="171"/>
        <end position="517"/>
    </location>
</feature>
<protein>
    <recommendedName>
        <fullName evidence="3">beta-N-acetylhexosaminidase</fullName>
        <ecNumber evidence="3">3.2.1.52</ecNumber>
    </recommendedName>
</protein>
<evidence type="ECO:0000259" key="9">
    <source>
        <dbReference type="Pfam" id="PF02838"/>
    </source>
</evidence>
<dbReference type="OrthoDB" id="9763537at2"/>
<dbReference type="InterPro" id="IPR029018">
    <property type="entry name" value="Hex-like_dom2"/>
</dbReference>
<reference evidence="11 12" key="1">
    <citation type="submission" date="2018-03" db="EMBL/GenBank/DDBJ databases">
        <title>Genomic Encyclopedia of Archaeal and Bacterial Type Strains, Phase II (KMG-II): from individual species to whole genera.</title>
        <authorList>
            <person name="Goeker M."/>
        </authorList>
    </citation>
    <scope>NUCLEOTIDE SEQUENCE [LARGE SCALE GENOMIC DNA]</scope>
    <source>
        <strain evidence="11 12">DSM 28354</strain>
    </source>
</reference>
<dbReference type="Pfam" id="PF02838">
    <property type="entry name" value="Glyco_hydro_20b"/>
    <property type="match status" value="1"/>
</dbReference>
<dbReference type="InterPro" id="IPR059177">
    <property type="entry name" value="GH29D-like_dom"/>
</dbReference>
<dbReference type="Proteomes" id="UP000238375">
    <property type="component" value="Unassembled WGS sequence"/>
</dbReference>
<proteinExistence type="inferred from homology"/>
<dbReference type="Pfam" id="PF13290">
    <property type="entry name" value="CHB_HEX_C_1"/>
    <property type="match status" value="1"/>
</dbReference>
<keyword evidence="5" id="KW-0326">Glycosidase</keyword>
<sequence length="786" mass="87052">MLARYWLLSALTLLLVHTGFSQSLDRYTIIPRPAKLDPRAGQFILSRTTTLLIPPGQADLKAVADTFARQLNRATGVSLTVRLSNRMAVPGNIIQFIPARDTSLGTEGYRIDITDKLVTVEASRASGFFYGIQTLRQLLPPAALAPTRQLPDSGLTNLAIPACRIEDRPRYVYRGLHLDVSRHFFSVSFIKQYIDLMALHKINTFHWHLTDDQGWRIEIKKYPKLTQVGANRRETLVGHYDEYDPQVFDGKPYGGFYTQDEVRDVVRYAAARFVTVVPEIEMPGHALAALSAYPELACAPGPYSAATKWGVFDEVFCPTEKTFSFLQDVLTEVIGLFPSKYIHIGGDECPKVSWKNSAFCQQLMKREKLKNENELQSYFIRRIDKFVTSKGRRIIGWDEILEGGLSPNATVMSWRGVKGGIEAARQQHDVVMTPGGFCYFDHYQGDPAQEPTAFGGNLPLSQVYSYNPTPTELSPAEAKHILGVQGNVWTEYIPDVDQLQYMIWPRAAALAEVAWSPLEGKNYDDFSRRIPSLFARLSSVKTNYARTVYDAVPVSRATADGRVAVSLKPDKRLANVTDIRYTIDGSIPSAESPVLKDSVLLAQTATVRTAAFAGRTPLSQLAKVQKEFLVSKATGKSYTLQYPAATGRPDKNLSLTDGNTVGMGGYEVAGIVSFAGDFGLTVDLGQSQPVQGVRVGFLKYTAKNICLPRQIEVSVSDDGQTYRPATTVKTNAQENGKRTIVRLPVDFAQTSARYVRIVARSIGTVPADMRNPGKPAQLGVDEVEIR</sequence>
<dbReference type="Gene3D" id="2.60.120.260">
    <property type="entry name" value="Galactose-binding domain-like"/>
    <property type="match status" value="1"/>
</dbReference>
<evidence type="ECO:0000313" key="12">
    <source>
        <dbReference type="Proteomes" id="UP000238375"/>
    </source>
</evidence>
<evidence type="ECO:0000259" key="8">
    <source>
        <dbReference type="Pfam" id="PF00754"/>
    </source>
</evidence>
<feature type="domain" description="GH29D-like beta-sandwich" evidence="10">
    <location>
        <begin position="577"/>
        <end position="619"/>
    </location>
</feature>
<dbReference type="GO" id="GO:0016020">
    <property type="term" value="C:membrane"/>
    <property type="evidence" value="ECO:0007669"/>
    <property type="project" value="TreeGrafter"/>
</dbReference>
<accession>A0A2T0T615</accession>
<dbReference type="EC" id="3.2.1.52" evidence="3"/>
<dbReference type="AlphaFoldDB" id="A0A2T0T615"/>
<dbReference type="PANTHER" id="PTHR22600">
    <property type="entry name" value="BETA-HEXOSAMINIDASE"/>
    <property type="match status" value="1"/>
</dbReference>
<dbReference type="InterPro" id="IPR000421">
    <property type="entry name" value="FA58C"/>
</dbReference>
<dbReference type="GO" id="GO:0005975">
    <property type="term" value="P:carbohydrate metabolic process"/>
    <property type="evidence" value="ECO:0007669"/>
    <property type="project" value="InterPro"/>
</dbReference>
<dbReference type="InterPro" id="IPR015882">
    <property type="entry name" value="HEX_bac_N"/>
</dbReference>
<dbReference type="RefSeq" id="WP_106137530.1">
    <property type="nucleotide sequence ID" value="NZ_PVTE01000006.1"/>
</dbReference>
<dbReference type="InterPro" id="IPR008979">
    <property type="entry name" value="Galactose-bd-like_sf"/>
</dbReference>
<dbReference type="GO" id="GO:0004563">
    <property type="term" value="F:beta-N-acetylhexosaminidase activity"/>
    <property type="evidence" value="ECO:0007669"/>
    <property type="project" value="UniProtKB-EC"/>
</dbReference>
<comment type="caution">
    <text evidence="11">The sequence shown here is derived from an EMBL/GenBank/DDBJ whole genome shotgun (WGS) entry which is preliminary data.</text>
</comment>
<dbReference type="PANTHER" id="PTHR22600:SF57">
    <property type="entry name" value="BETA-N-ACETYLHEXOSAMINIDASE"/>
    <property type="match status" value="1"/>
</dbReference>
<dbReference type="Gene3D" id="3.30.379.10">
    <property type="entry name" value="Chitobiase/beta-hexosaminidase domain 2-like"/>
    <property type="match status" value="1"/>
</dbReference>
<evidence type="ECO:0000259" key="10">
    <source>
        <dbReference type="Pfam" id="PF13290"/>
    </source>
</evidence>
<keyword evidence="4" id="KW-0378">Hydrolase</keyword>
<evidence type="ECO:0000256" key="2">
    <source>
        <dbReference type="ARBA" id="ARBA00006285"/>
    </source>
</evidence>
<evidence type="ECO:0000256" key="4">
    <source>
        <dbReference type="ARBA" id="ARBA00022801"/>
    </source>
</evidence>
<dbReference type="Gene3D" id="3.20.20.80">
    <property type="entry name" value="Glycosidases"/>
    <property type="match status" value="1"/>
</dbReference>
<dbReference type="GO" id="GO:0030203">
    <property type="term" value="P:glycosaminoglycan metabolic process"/>
    <property type="evidence" value="ECO:0007669"/>
    <property type="project" value="TreeGrafter"/>
</dbReference>
<dbReference type="Pfam" id="PF00754">
    <property type="entry name" value="F5_F8_type_C"/>
    <property type="match status" value="1"/>
</dbReference>